<accession>A0A5B7I7A8</accession>
<comment type="caution">
    <text evidence="1">The sequence shown here is derived from an EMBL/GenBank/DDBJ whole genome shotgun (WGS) entry which is preliminary data.</text>
</comment>
<dbReference type="Proteomes" id="UP000324222">
    <property type="component" value="Unassembled WGS sequence"/>
</dbReference>
<reference evidence="1 2" key="1">
    <citation type="submission" date="2019-05" db="EMBL/GenBank/DDBJ databases">
        <title>Another draft genome of Portunus trituberculatus and its Hox gene families provides insights of decapod evolution.</title>
        <authorList>
            <person name="Jeong J.-H."/>
            <person name="Song I."/>
            <person name="Kim S."/>
            <person name="Choi T."/>
            <person name="Kim D."/>
            <person name="Ryu S."/>
            <person name="Kim W."/>
        </authorList>
    </citation>
    <scope>NUCLEOTIDE SEQUENCE [LARGE SCALE GENOMIC DNA]</scope>
    <source>
        <tissue evidence="1">Muscle</tissue>
    </source>
</reference>
<keyword evidence="2" id="KW-1185">Reference proteome</keyword>
<dbReference type="EMBL" id="VSRR010046794">
    <property type="protein sequence ID" value="MPC77806.1"/>
    <property type="molecule type" value="Genomic_DNA"/>
</dbReference>
<evidence type="ECO:0000313" key="2">
    <source>
        <dbReference type="Proteomes" id="UP000324222"/>
    </source>
</evidence>
<name>A0A5B7I7A8_PORTR</name>
<sequence length="65" mass="6761">MARSDSSTPALHCSLRRYISTRLVTVGGAVFVIRGQVQAAGGDTSKTSPLGRSLVRLAPVSFGIS</sequence>
<dbReference type="AlphaFoldDB" id="A0A5B7I7A8"/>
<proteinExistence type="predicted"/>
<gene>
    <name evidence="1" type="ORF">E2C01_072273</name>
</gene>
<evidence type="ECO:0000313" key="1">
    <source>
        <dbReference type="EMBL" id="MPC77806.1"/>
    </source>
</evidence>
<organism evidence="1 2">
    <name type="scientific">Portunus trituberculatus</name>
    <name type="common">Swimming crab</name>
    <name type="synonym">Neptunus trituberculatus</name>
    <dbReference type="NCBI Taxonomy" id="210409"/>
    <lineage>
        <taxon>Eukaryota</taxon>
        <taxon>Metazoa</taxon>
        <taxon>Ecdysozoa</taxon>
        <taxon>Arthropoda</taxon>
        <taxon>Crustacea</taxon>
        <taxon>Multicrustacea</taxon>
        <taxon>Malacostraca</taxon>
        <taxon>Eumalacostraca</taxon>
        <taxon>Eucarida</taxon>
        <taxon>Decapoda</taxon>
        <taxon>Pleocyemata</taxon>
        <taxon>Brachyura</taxon>
        <taxon>Eubrachyura</taxon>
        <taxon>Portunoidea</taxon>
        <taxon>Portunidae</taxon>
        <taxon>Portuninae</taxon>
        <taxon>Portunus</taxon>
    </lineage>
</organism>
<protein>
    <submittedName>
        <fullName evidence="1">Uncharacterized protein</fullName>
    </submittedName>
</protein>